<evidence type="ECO:0000256" key="7">
    <source>
        <dbReference type="SAM" id="Phobius"/>
    </source>
</evidence>
<proteinExistence type="inferred from homology"/>
<sequence>MILVGISILWIPIVRAAQGARLFDYISAVSSFLAPPVTACYLLWVLWKRINEEGAFWGFISGLFIGII</sequence>
<protein>
    <submittedName>
        <fullName evidence="9">Uncharacterized protein</fullName>
    </submittedName>
</protein>
<feature type="transmembrane region" description="Helical" evidence="7">
    <location>
        <begin position="26"/>
        <end position="47"/>
    </location>
</feature>
<dbReference type="Pfam" id="PF00474">
    <property type="entry name" value="SSF"/>
    <property type="match status" value="1"/>
</dbReference>
<dbReference type="Proteomes" id="UP000663823">
    <property type="component" value="Unassembled WGS sequence"/>
</dbReference>
<keyword evidence="4 7" id="KW-1133">Transmembrane helix</keyword>
<evidence type="ECO:0000256" key="2">
    <source>
        <dbReference type="ARBA" id="ARBA00006434"/>
    </source>
</evidence>
<comment type="subcellular location">
    <subcellularLocation>
        <location evidence="1">Membrane</location>
        <topology evidence="1">Multi-pass membrane protein</topology>
    </subcellularLocation>
</comment>
<gene>
    <name evidence="9" type="ORF">OTI717_LOCUS42853</name>
</gene>
<organism evidence="9 10">
    <name type="scientific">Rotaria sordida</name>
    <dbReference type="NCBI Taxonomy" id="392033"/>
    <lineage>
        <taxon>Eukaryota</taxon>
        <taxon>Metazoa</taxon>
        <taxon>Spiralia</taxon>
        <taxon>Gnathifera</taxon>
        <taxon>Rotifera</taxon>
        <taxon>Eurotatoria</taxon>
        <taxon>Bdelloidea</taxon>
        <taxon>Philodinida</taxon>
        <taxon>Philodinidae</taxon>
        <taxon>Rotaria</taxon>
    </lineage>
</organism>
<name>A0A820JUD5_9BILA</name>
<evidence type="ECO:0000256" key="8">
    <source>
        <dbReference type="SAM" id="SignalP"/>
    </source>
</evidence>
<keyword evidence="8" id="KW-0732">Signal</keyword>
<dbReference type="GO" id="GO:0005412">
    <property type="term" value="F:D-glucose:sodium symporter activity"/>
    <property type="evidence" value="ECO:0007669"/>
    <property type="project" value="TreeGrafter"/>
</dbReference>
<keyword evidence="3 7" id="KW-0812">Transmembrane</keyword>
<evidence type="ECO:0000313" key="10">
    <source>
        <dbReference type="Proteomes" id="UP000663823"/>
    </source>
</evidence>
<comment type="similarity">
    <text evidence="2 6">Belongs to the sodium:solute symporter (SSF) (TC 2.A.21) family.</text>
</comment>
<dbReference type="EMBL" id="CAJOAX010055518">
    <property type="protein sequence ID" value="CAF4327238.1"/>
    <property type="molecule type" value="Genomic_DNA"/>
</dbReference>
<feature type="chain" id="PRO_5032734412" evidence="8">
    <location>
        <begin position="17"/>
        <end position="68"/>
    </location>
</feature>
<dbReference type="Gene3D" id="1.20.1730.10">
    <property type="entry name" value="Sodium/glucose cotransporter"/>
    <property type="match status" value="1"/>
</dbReference>
<dbReference type="PANTHER" id="PTHR11819">
    <property type="entry name" value="SOLUTE CARRIER FAMILY 5"/>
    <property type="match status" value="1"/>
</dbReference>
<keyword evidence="5 7" id="KW-0472">Membrane</keyword>
<dbReference type="GO" id="GO:0005886">
    <property type="term" value="C:plasma membrane"/>
    <property type="evidence" value="ECO:0007669"/>
    <property type="project" value="TreeGrafter"/>
</dbReference>
<reference evidence="9" key="1">
    <citation type="submission" date="2021-02" db="EMBL/GenBank/DDBJ databases">
        <authorList>
            <person name="Nowell W R."/>
        </authorList>
    </citation>
    <scope>NUCLEOTIDE SEQUENCE</scope>
</reference>
<accession>A0A820JUD5</accession>
<evidence type="ECO:0000256" key="1">
    <source>
        <dbReference type="ARBA" id="ARBA00004141"/>
    </source>
</evidence>
<dbReference type="PANTHER" id="PTHR11819:SF195">
    <property type="entry name" value="SODIUM_GLUCOSE COTRANSPORTER 4"/>
    <property type="match status" value="1"/>
</dbReference>
<dbReference type="InterPro" id="IPR038377">
    <property type="entry name" value="Na/Glc_symporter_sf"/>
</dbReference>
<comment type="caution">
    <text evidence="9">The sequence shown here is derived from an EMBL/GenBank/DDBJ whole genome shotgun (WGS) entry which is preliminary data.</text>
</comment>
<evidence type="ECO:0000256" key="5">
    <source>
        <dbReference type="ARBA" id="ARBA00023136"/>
    </source>
</evidence>
<evidence type="ECO:0000256" key="3">
    <source>
        <dbReference type="ARBA" id="ARBA00022692"/>
    </source>
</evidence>
<evidence type="ECO:0000256" key="6">
    <source>
        <dbReference type="RuleBase" id="RU362091"/>
    </source>
</evidence>
<feature type="non-terminal residue" evidence="9">
    <location>
        <position position="1"/>
    </location>
</feature>
<feature type="signal peptide" evidence="8">
    <location>
        <begin position="1"/>
        <end position="16"/>
    </location>
</feature>
<dbReference type="AlphaFoldDB" id="A0A820JUD5"/>
<evidence type="ECO:0000256" key="4">
    <source>
        <dbReference type="ARBA" id="ARBA00022989"/>
    </source>
</evidence>
<dbReference type="PROSITE" id="PS50283">
    <property type="entry name" value="NA_SOLUT_SYMP_3"/>
    <property type="match status" value="1"/>
</dbReference>
<dbReference type="InterPro" id="IPR001734">
    <property type="entry name" value="Na/solute_symporter"/>
</dbReference>
<evidence type="ECO:0000313" key="9">
    <source>
        <dbReference type="EMBL" id="CAF4327238.1"/>
    </source>
</evidence>